<evidence type="ECO:0000256" key="3">
    <source>
        <dbReference type="ARBA" id="ARBA00022801"/>
    </source>
</evidence>
<dbReference type="EMBL" id="CP120992">
    <property type="protein sequence ID" value="WLQ45040.1"/>
    <property type="molecule type" value="Genomic_DNA"/>
</dbReference>
<proteinExistence type="predicted"/>
<dbReference type="RefSeq" id="WP_306092255.1">
    <property type="nucleotide sequence ID" value="NZ_CP120992.1"/>
</dbReference>
<dbReference type="Gene3D" id="2.130.10.130">
    <property type="entry name" value="Integrin alpha, N-terminal"/>
    <property type="match status" value="4"/>
</dbReference>
<name>A0ABY9IE17_9ACTN</name>
<gene>
    <name evidence="6" type="ORF">P8A22_37240</name>
</gene>
<reference evidence="6 7" key="1">
    <citation type="submission" date="2023-03" db="EMBL/GenBank/DDBJ databases">
        <title>Isolation and description of six Streptomyces strains from soil environments, able to metabolize different microbial glucans.</title>
        <authorList>
            <person name="Widen T."/>
            <person name="Larsbrink J."/>
        </authorList>
    </citation>
    <scope>NUCLEOTIDE SEQUENCE [LARGE SCALE GENOMIC DNA]</scope>
    <source>
        <strain evidence="6 7">Mut2</strain>
    </source>
</reference>
<dbReference type="PANTHER" id="PTHR23221">
    <property type="entry name" value="GLYCOSYLPHOSPHATIDYLINOSITOL PHOSPHOLIPASE D"/>
    <property type="match status" value="1"/>
</dbReference>
<organism evidence="6 7">
    <name type="scientific">Streptomyces laculatispora</name>
    <dbReference type="NCBI Taxonomy" id="887464"/>
    <lineage>
        <taxon>Bacteria</taxon>
        <taxon>Bacillati</taxon>
        <taxon>Actinomycetota</taxon>
        <taxon>Actinomycetes</taxon>
        <taxon>Kitasatosporales</taxon>
        <taxon>Streptomycetaceae</taxon>
        <taxon>Streptomyces</taxon>
    </lineage>
</organism>
<evidence type="ECO:0000256" key="1">
    <source>
        <dbReference type="ARBA" id="ARBA00022729"/>
    </source>
</evidence>
<feature type="region of interest" description="Disordered" evidence="5">
    <location>
        <begin position="1"/>
        <end position="20"/>
    </location>
</feature>
<dbReference type="Pfam" id="PF01839">
    <property type="entry name" value="FG-GAP"/>
    <property type="match status" value="3"/>
</dbReference>
<evidence type="ECO:0000256" key="4">
    <source>
        <dbReference type="ARBA" id="ARBA00023180"/>
    </source>
</evidence>
<accession>A0ABY9IE17</accession>
<evidence type="ECO:0000256" key="5">
    <source>
        <dbReference type="SAM" id="MobiDB-lite"/>
    </source>
</evidence>
<dbReference type="InterPro" id="IPR013519">
    <property type="entry name" value="Int_alpha_beta-p"/>
</dbReference>
<keyword evidence="2" id="KW-0677">Repeat</keyword>
<evidence type="ECO:0000256" key="2">
    <source>
        <dbReference type="ARBA" id="ARBA00022737"/>
    </source>
</evidence>
<protein>
    <submittedName>
        <fullName evidence="6">FG-GAP-like repeat-containing protein</fullName>
    </submittedName>
</protein>
<sequence>MLWIRRPDTHNARRTGRRHGARAAAPLAAALLVAGGLTVVSLTPGVAHAAGGRAAPAEDFNGDGYADLVTAAPGATVSGKAQAGYVAVTYGSANGIDPAHKTLVNRSTSGVPGSATAKQRFGNTFSKGDLDGDGYSDLVIGSAKGSAGSVVVWGSPSGLTGGTAIAGYGLTPQVGDFDGDGKADLALFGDAEVEGDDSVQQSANLWKGPISRAGKPTARLNFLDKSEWWGYNGSGPGCAADDSCVNGPHSLSGPNTAKSVGDVNGDHRDDIAIWAYEGDGVWANHVLFGGAGGFTETGTLGDIGSEGDDRATDIGDVDGDGYGDVVVGSGGETSKVTVLYGSASGPSSDRVQTFDQSLPGFYGAEEEGDHVGSCVSVADVTGDGRAEIALGIDGEDFGSLTDAGSFALLHGTASGVTGEGSQVMHQNTAGVPGVAETNDQFGAACALLDINGDGHRDLAVSSTAENASAGAVWTLDGTAKGLTTKHAKTFGPGDVGGPVTKALFGSFLR</sequence>
<feature type="compositionally biased region" description="Basic and acidic residues" evidence="5">
    <location>
        <begin position="1"/>
        <end position="11"/>
    </location>
</feature>
<dbReference type="Pfam" id="PF13517">
    <property type="entry name" value="FG-GAP_3"/>
    <property type="match status" value="1"/>
</dbReference>
<keyword evidence="7" id="KW-1185">Reference proteome</keyword>
<dbReference type="SUPFAM" id="SSF69318">
    <property type="entry name" value="Integrin alpha N-terminal domain"/>
    <property type="match status" value="1"/>
</dbReference>
<keyword evidence="1" id="KW-0732">Signal</keyword>
<dbReference type="Proteomes" id="UP001229952">
    <property type="component" value="Chromosome"/>
</dbReference>
<evidence type="ECO:0000313" key="7">
    <source>
        <dbReference type="Proteomes" id="UP001229952"/>
    </source>
</evidence>
<keyword evidence="3" id="KW-0378">Hydrolase</keyword>
<keyword evidence="4" id="KW-0325">Glycoprotein</keyword>
<dbReference type="InterPro" id="IPR028994">
    <property type="entry name" value="Integrin_alpha_N"/>
</dbReference>
<dbReference type="PANTHER" id="PTHR23221:SF7">
    <property type="entry name" value="PHOSPHATIDYLINOSITOL-GLYCAN-SPECIFIC PHOSPHOLIPASE D"/>
    <property type="match status" value="1"/>
</dbReference>
<dbReference type="SMART" id="SM00191">
    <property type="entry name" value="Int_alpha"/>
    <property type="match status" value="5"/>
</dbReference>
<evidence type="ECO:0000313" key="6">
    <source>
        <dbReference type="EMBL" id="WLQ45040.1"/>
    </source>
</evidence>
<dbReference type="InterPro" id="IPR013517">
    <property type="entry name" value="FG-GAP"/>
</dbReference>